<dbReference type="AlphaFoldDB" id="A0A2A2H6I9"/>
<comment type="caution">
    <text evidence="1">The sequence shown here is derived from an EMBL/GenBank/DDBJ whole genome shotgun (WGS) entry which is preliminary data.</text>
</comment>
<dbReference type="Proteomes" id="UP000217784">
    <property type="component" value="Unassembled WGS sequence"/>
</dbReference>
<sequence>MKRFTKMVYKKPEEMVFGRAKFPVSQRWNMQFGAGYVVPEVKVAPVEGSEGSKEKMIAECRNIAQSACERAVGIGLPAFMLEQEHVSQQTNNPEWAAETTRVQAEILEKYYDEYGIRVSLRQTPADIRIEERGPGLRGSDYDNKIEESMEACAANGASDLCIETMGGKALSDYGIARGDIRAILFGIGVLGSIDMEYMWKRIVNICKKYDCRPGGDTDCSQANTAMFIAGGLLDKDVSHTVAALARGMGAARSLVAVECGAVGPLKDCGYENPIIKAISGVPIAMEGKNAVCAHSDLMGNLVCGVTDVWSNESVYHRQEMGGTTPEVWLQATGYEASLMNTALQTGQEEVLRDLYTLTDKYRDPQALVLAYDNAHRIGEAIVKYGKDTYLRSRAAAIEAGKIINEAVDANKMYLTRFERDSLDNALKILEDLPVDKDQFIDECIRSYSRKVPDFNPKNYDL</sequence>
<protein>
    <submittedName>
        <fullName evidence="1">Methanol-5-hydroxybenzimidazolylcobamide methyltransferase</fullName>
    </submittedName>
</protein>
<dbReference type="OrthoDB" id="122537at2157"/>
<dbReference type="GO" id="GO:0032259">
    <property type="term" value="P:methylation"/>
    <property type="evidence" value="ECO:0007669"/>
    <property type="project" value="UniProtKB-KW"/>
</dbReference>
<organism evidence="1 2">
    <name type="scientific">Methanobacterium bryantii</name>
    <dbReference type="NCBI Taxonomy" id="2161"/>
    <lineage>
        <taxon>Archaea</taxon>
        <taxon>Methanobacteriati</taxon>
        <taxon>Methanobacteriota</taxon>
        <taxon>Methanomada group</taxon>
        <taxon>Methanobacteria</taxon>
        <taxon>Methanobacteriales</taxon>
        <taxon>Methanobacteriaceae</taxon>
        <taxon>Methanobacterium</taxon>
    </lineage>
</organism>
<reference evidence="1 2" key="1">
    <citation type="journal article" date="2017" name="BMC Genomics">
        <title>Genomic analysis of methanogenic archaea reveals a shift towards energy conservation.</title>
        <authorList>
            <person name="Gilmore S.P."/>
            <person name="Henske J.K."/>
            <person name="Sexton J.A."/>
            <person name="Solomon K.V."/>
            <person name="Seppala S."/>
            <person name="Yoo J.I."/>
            <person name="Huyett L.M."/>
            <person name="Pressman A."/>
            <person name="Cogan J.Z."/>
            <person name="Kivenson V."/>
            <person name="Peng X."/>
            <person name="Tan Y."/>
            <person name="Valentine D.L."/>
            <person name="O'Malley M.A."/>
        </authorList>
    </citation>
    <scope>NUCLEOTIDE SEQUENCE [LARGE SCALE GENOMIC DNA]</scope>
    <source>
        <strain evidence="1 2">M.o.H.</strain>
    </source>
</reference>
<keyword evidence="2" id="KW-1185">Reference proteome</keyword>
<name>A0A2A2H6I9_METBR</name>
<keyword evidence="1" id="KW-0489">Methyltransferase</keyword>
<evidence type="ECO:0000313" key="2">
    <source>
        <dbReference type="Proteomes" id="UP000217784"/>
    </source>
</evidence>
<accession>A0A2A2H6I9</accession>
<proteinExistence type="predicted"/>
<evidence type="ECO:0000313" key="1">
    <source>
        <dbReference type="EMBL" id="PAV04880.1"/>
    </source>
</evidence>
<dbReference type="GO" id="GO:0008168">
    <property type="term" value="F:methyltransferase activity"/>
    <property type="evidence" value="ECO:0007669"/>
    <property type="project" value="UniProtKB-KW"/>
</dbReference>
<dbReference type="InterPro" id="IPR021079">
    <property type="entry name" value="MeOH-cob_MeTrfase_bsu"/>
</dbReference>
<gene>
    <name evidence="1" type="ORF">ASJ80_11265</name>
</gene>
<keyword evidence="1" id="KW-0808">Transferase</keyword>
<dbReference type="NCBIfam" id="NF040651">
    <property type="entry name" value="MtaB_Meth"/>
    <property type="match status" value="1"/>
</dbReference>
<dbReference type="Pfam" id="PF12176">
    <property type="entry name" value="MtaB"/>
    <property type="match status" value="1"/>
</dbReference>
<dbReference type="EMBL" id="LMVM01000012">
    <property type="protein sequence ID" value="PAV04880.1"/>
    <property type="molecule type" value="Genomic_DNA"/>
</dbReference>
<dbReference type="RefSeq" id="WP_069585578.1">
    <property type="nucleotide sequence ID" value="NZ_LMVM01000012.1"/>
</dbReference>